<evidence type="ECO:0000256" key="1">
    <source>
        <dbReference type="SAM" id="MobiDB-lite"/>
    </source>
</evidence>
<gene>
    <name evidence="2" type="ORF">PAMC26577_36560</name>
</gene>
<sequence length="83" mass="8897">MYIGRNGKKLSGRAAFLGVSVNSRHCRVPTAPCPDYSPEELEAIREAAGQSGPNSSNEPGRNAHVTGTNGRNGVTWPEHPARR</sequence>
<protein>
    <submittedName>
        <fullName evidence="2">Uncharacterized protein</fullName>
    </submittedName>
</protein>
<comment type="caution">
    <text evidence="2">The sequence shown here is derived from an EMBL/GenBank/DDBJ whole genome shotgun (WGS) entry which is preliminary data.</text>
</comment>
<dbReference type="EMBL" id="NBTZ01000154">
    <property type="protein sequence ID" value="OTP67450.1"/>
    <property type="molecule type" value="Genomic_DNA"/>
</dbReference>
<evidence type="ECO:0000313" key="3">
    <source>
        <dbReference type="Proteomes" id="UP000195221"/>
    </source>
</evidence>
<organism evidence="2 3">
    <name type="scientific">Caballeronia sordidicola</name>
    <name type="common">Burkholderia sordidicola</name>
    <dbReference type="NCBI Taxonomy" id="196367"/>
    <lineage>
        <taxon>Bacteria</taxon>
        <taxon>Pseudomonadati</taxon>
        <taxon>Pseudomonadota</taxon>
        <taxon>Betaproteobacteria</taxon>
        <taxon>Burkholderiales</taxon>
        <taxon>Burkholderiaceae</taxon>
        <taxon>Caballeronia</taxon>
    </lineage>
</organism>
<dbReference type="Proteomes" id="UP000195221">
    <property type="component" value="Unassembled WGS sequence"/>
</dbReference>
<name>A0A242M8M8_CABSO</name>
<evidence type="ECO:0000313" key="2">
    <source>
        <dbReference type="EMBL" id="OTP67450.1"/>
    </source>
</evidence>
<reference evidence="2 3" key="1">
    <citation type="submission" date="2017-03" db="EMBL/GenBank/DDBJ databases">
        <title>Genome analysis of strain PAMC 26577.</title>
        <authorList>
            <person name="Oh H.-M."/>
            <person name="Yang J.-A."/>
        </authorList>
    </citation>
    <scope>NUCLEOTIDE SEQUENCE [LARGE SCALE GENOMIC DNA]</scope>
    <source>
        <strain evidence="2 3">PAMC 26577</strain>
    </source>
</reference>
<dbReference type="AlphaFoldDB" id="A0A242M8M8"/>
<feature type="compositionally biased region" description="Polar residues" evidence="1">
    <location>
        <begin position="51"/>
        <end position="72"/>
    </location>
</feature>
<accession>A0A242M8M8</accession>
<proteinExistence type="predicted"/>
<feature type="region of interest" description="Disordered" evidence="1">
    <location>
        <begin position="46"/>
        <end position="83"/>
    </location>
</feature>